<dbReference type="Proteomes" id="UP001501758">
    <property type="component" value="Unassembled WGS sequence"/>
</dbReference>
<evidence type="ECO:0000313" key="1">
    <source>
        <dbReference type="EMBL" id="GAA0732062.1"/>
    </source>
</evidence>
<sequence length="381" mass="44851">MILASKISELENRFFNISELQGLCLKYYLDGSFSSGEDVESILSTYTGNLEKSAVYGYLGIELDHLNFDGIFKQISNITIKKSLSIFHIIGICILFKSQNDFRYQAILKDWFENHSVRIKFLISRFFRGEYHDLFKASLRKQENENKEIIILKKTYCKDFIENIEYENNASFDDVIHLMILQEYKQKQKTIYEDKKEQLWQSVFFATRDIQSKHKVYNNNEDQFNSVLHSMLSMNYIVENQSQRGLSSSEKTFGELDIGVFTKENKYPLAIIEAYRISSIDKSYISRHLRKLTVNYDPNGLSRNYAVVYVSANNFQETWIRYLEFLKEFEYPEKIEVITITDDTSNHPNFTNIRIGIVILQNNSMPIEVYHIFLNMKNKGT</sequence>
<name>A0ABN1J8F6_9FLAO</name>
<comment type="caution">
    <text evidence="1">The sequence shown here is derived from an EMBL/GenBank/DDBJ whole genome shotgun (WGS) entry which is preliminary data.</text>
</comment>
<evidence type="ECO:0000313" key="2">
    <source>
        <dbReference type="Proteomes" id="UP001501758"/>
    </source>
</evidence>
<dbReference type="EMBL" id="BAAAGE010000006">
    <property type="protein sequence ID" value="GAA0732062.1"/>
    <property type="molecule type" value="Genomic_DNA"/>
</dbReference>
<protein>
    <submittedName>
        <fullName evidence="1">Uncharacterized protein</fullName>
    </submittedName>
</protein>
<organism evidence="1 2">
    <name type="scientific">Aquimarina litoralis</name>
    <dbReference type="NCBI Taxonomy" id="584605"/>
    <lineage>
        <taxon>Bacteria</taxon>
        <taxon>Pseudomonadati</taxon>
        <taxon>Bacteroidota</taxon>
        <taxon>Flavobacteriia</taxon>
        <taxon>Flavobacteriales</taxon>
        <taxon>Flavobacteriaceae</taxon>
        <taxon>Aquimarina</taxon>
    </lineage>
</organism>
<accession>A0ABN1J8F6</accession>
<dbReference type="RefSeq" id="WP_343914489.1">
    <property type="nucleotide sequence ID" value="NZ_BAAAGE010000006.1"/>
</dbReference>
<keyword evidence="2" id="KW-1185">Reference proteome</keyword>
<gene>
    <name evidence="1" type="ORF">GCM10009430_44890</name>
</gene>
<proteinExistence type="predicted"/>
<reference evidence="1 2" key="1">
    <citation type="journal article" date="2019" name="Int. J. Syst. Evol. Microbiol.">
        <title>The Global Catalogue of Microorganisms (GCM) 10K type strain sequencing project: providing services to taxonomists for standard genome sequencing and annotation.</title>
        <authorList>
            <consortium name="The Broad Institute Genomics Platform"/>
            <consortium name="The Broad Institute Genome Sequencing Center for Infectious Disease"/>
            <person name="Wu L."/>
            <person name="Ma J."/>
        </authorList>
    </citation>
    <scope>NUCLEOTIDE SEQUENCE [LARGE SCALE GENOMIC DNA]</scope>
    <source>
        <strain evidence="1 2">JCM 15974</strain>
    </source>
</reference>